<dbReference type="HOGENOM" id="CLU_051989_0_0_1"/>
<dbReference type="PANTHER" id="PTHR14209:SF19">
    <property type="entry name" value="ISOAMYL ACETATE-HYDROLYZING ESTERASE 1 HOMOLOG"/>
    <property type="match status" value="1"/>
</dbReference>
<dbReference type="InterPro" id="IPR013830">
    <property type="entry name" value="SGNH_hydro"/>
</dbReference>
<dbReference type="EMBL" id="JH930472">
    <property type="protein sequence ID" value="EKM55905.1"/>
    <property type="molecule type" value="Genomic_DNA"/>
</dbReference>
<evidence type="ECO:0000313" key="3">
    <source>
        <dbReference type="Proteomes" id="UP000008370"/>
    </source>
</evidence>
<evidence type="ECO:0000259" key="1">
    <source>
        <dbReference type="Pfam" id="PF13472"/>
    </source>
</evidence>
<dbReference type="SUPFAM" id="SSF52266">
    <property type="entry name" value="SGNH hydrolase"/>
    <property type="match status" value="1"/>
</dbReference>
<accession>K5W9N6</accession>
<reference evidence="2 3" key="1">
    <citation type="journal article" date="2012" name="BMC Genomics">
        <title>Comparative genomics of the white-rot fungi, Phanerochaete carnosa and P. chrysosporium, to elucidate the genetic basis of the distinct wood types they colonize.</title>
        <authorList>
            <person name="Suzuki H."/>
            <person name="MacDonald J."/>
            <person name="Syed K."/>
            <person name="Salamov A."/>
            <person name="Hori C."/>
            <person name="Aerts A."/>
            <person name="Henrissat B."/>
            <person name="Wiebenga A."/>
            <person name="vanKuyk P.A."/>
            <person name="Barry K."/>
            <person name="Lindquist E."/>
            <person name="LaButti K."/>
            <person name="Lapidus A."/>
            <person name="Lucas S."/>
            <person name="Coutinho P."/>
            <person name="Gong Y."/>
            <person name="Samejima M."/>
            <person name="Mahadevan R."/>
            <person name="Abou-Zaid M."/>
            <person name="de Vries R.P."/>
            <person name="Igarashi K."/>
            <person name="Yadav J.S."/>
            <person name="Grigoriev I.V."/>
            <person name="Master E.R."/>
        </authorList>
    </citation>
    <scope>NUCLEOTIDE SEQUENCE [LARGE SCALE GENOMIC DNA]</scope>
    <source>
        <strain evidence="2 3">HHB-10118-sp</strain>
    </source>
</reference>
<dbReference type="FunCoup" id="K5W9N6">
    <property type="interactions" value="116"/>
</dbReference>
<feature type="domain" description="SGNH hydrolase-type esterase" evidence="1">
    <location>
        <begin position="11"/>
        <end position="202"/>
    </location>
</feature>
<dbReference type="Pfam" id="PF13472">
    <property type="entry name" value="Lipase_GDSL_2"/>
    <property type="match status" value="1"/>
</dbReference>
<dbReference type="Gene3D" id="3.40.50.1110">
    <property type="entry name" value="SGNH hydrolase"/>
    <property type="match status" value="1"/>
</dbReference>
<sequence>MSGYIQDAIMLLGDSITEMSTAPFGLCQQLTNVYNRKLDIIVRGFSGYNTAWVLPVFEKVFPKRTERQKLARIQLLTIWFGANDAAFPGEHQHVPLDTFKANLSKLIWMVKDPESEWYSPETHIVLITPPPFLRVNVPRNTLDRNLAGSRTYAEAVKQVAAQESVVVLDIWNLIWEAAGKKEENLTQFLSDGLHLGKEGYKIVYDALIDAIREHYPEIHYDKASMAYPLYDPVLSL</sequence>
<keyword evidence="3" id="KW-1185">Reference proteome</keyword>
<protein>
    <recommendedName>
        <fullName evidence="1">SGNH hydrolase-type esterase domain-containing protein</fullName>
    </recommendedName>
</protein>
<proteinExistence type="predicted"/>
<dbReference type="InterPro" id="IPR045136">
    <property type="entry name" value="Iah1-like"/>
</dbReference>
<gene>
    <name evidence="2" type="ORF">PHACADRAFT_174060</name>
</gene>
<dbReference type="STRING" id="650164.K5W9N6"/>
<evidence type="ECO:0000313" key="2">
    <source>
        <dbReference type="EMBL" id="EKM55905.1"/>
    </source>
</evidence>
<dbReference type="OrthoDB" id="671439at2759"/>
<dbReference type="Proteomes" id="UP000008370">
    <property type="component" value="Unassembled WGS sequence"/>
</dbReference>
<dbReference type="CDD" id="cd01838">
    <property type="entry name" value="Isoamyl_acetate_hydrolase_like"/>
    <property type="match status" value="1"/>
</dbReference>
<organism evidence="2 3">
    <name type="scientific">Phanerochaete carnosa (strain HHB-10118-sp)</name>
    <name type="common">White-rot fungus</name>
    <name type="synonym">Peniophora carnosa</name>
    <dbReference type="NCBI Taxonomy" id="650164"/>
    <lineage>
        <taxon>Eukaryota</taxon>
        <taxon>Fungi</taxon>
        <taxon>Dikarya</taxon>
        <taxon>Basidiomycota</taxon>
        <taxon>Agaricomycotina</taxon>
        <taxon>Agaricomycetes</taxon>
        <taxon>Polyporales</taxon>
        <taxon>Phanerochaetaceae</taxon>
        <taxon>Phanerochaete</taxon>
    </lineage>
</organism>
<dbReference type="AlphaFoldDB" id="K5W9N6"/>
<dbReference type="KEGG" id="pco:PHACADRAFT_174060"/>
<dbReference type="InterPro" id="IPR036514">
    <property type="entry name" value="SGNH_hydro_sf"/>
</dbReference>
<name>K5W9N6_PHACS</name>
<dbReference type="InParanoid" id="K5W9N6"/>
<dbReference type="GeneID" id="18909661"/>
<dbReference type="PANTHER" id="PTHR14209">
    <property type="entry name" value="ISOAMYL ACETATE-HYDROLYZING ESTERASE 1"/>
    <property type="match status" value="1"/>
</dbReference>
<dbReference type="RefSeq" id="XP_007396212.1">
    <property type="nucleotide sequence ID" value="XM_007396150.1"/>
</dbReference>